<sequence length="72" mass="7897">MMGVSPPAARDERGEHEAMPEEDEIDVTITISRKAFEKATRLAADKDAAGDFAGLMTAEEYIEQLVEIALED</sequence>
<evidence type="ECO:0000256" key="1">
    <source>
        <dbReference type="SAM" id="MobiDB-lite"/>
    </source>
</evidence>
<dbReference type="EMBL" id="JBBKTW010000011">
    <property type="protein sequence ID" value="MEN2991408.1"/>
    <property type="molecule type" value="Genomic_DNA"/>
</dbReference>
<protein>
    <submittedName>
        <fullName evidence="2">Uncharacterized protein</fullName>
    </submittedName>
</protein>
<dbReference type="RefSeq" id="WP_345938457.1">
    <property type="nucleotide sequence ID" value="NZ_JBBKTW010000011.1"/>
</dbReference>
<proteinExistence type="predicted"/>
<accession>A0ABU9YRG1</accession>
<organism evidence="2 3">
    <name type="scientific">Tistrella arctica</name>
    <dbReference type="NCBI Taxonomy" id="3133430"/>
    <lineage>
        <taxon>Bacteria</taxon>
        <taxon>Pseudomonadati</taxon>
        <taxon>Pseudomonadota</taxon>
        <taxon>Alphaproteobacteria</taxon>
        <taxon>Geminicoccales</taxon>
        <taxon>Geminicoccaceae</taxon>
        <taxon>Tistrella</taxon>
    </lineage>
</organism>
<reference evidence="2 3" key="1">
    <citation type="submission" date="2024-03" db="EMBL/GenBank/DDBJ databases">
        <title>High-quality draft genome sequencing of Tistrella sp. BH-R2-4.</title>
        <authorList>
            <person name="Dong C."/>
        </authorList>
    </citation>
    <scope>NUCLEOTIDE SEQUENCE [LARGE SCALE GENOMIC DNA]</scope>
    <source>
        <strain evidence="2 3">BH-R2-4</strain>
    </source>
</reference>
<keyword evidence="3" id="KW-1185">Reference proteome</keyword>
<evidence type="ECO:0000313" key="3">
    <source>
        <dbReference type="Proteomes" id="UP001413721"/>
    </source>
</evidence>
<dbReference type="Proteomes" id="UP001413721">
    <property type="component" value="Unassembled WGS sequence"/>
</dbReference>
<feature type="compositionally biased region" description="Basic and acidic residues" evidence="1">
    <location>
        <begin position="9"/>
        <end position="19"/>
    </location>
</feature>
<evidence type="ECO:0000313" key="2">
    <source>
        <dbReference type="EMBL" id="MEN2991408.1"/>
    </source>
</evidence>
<name>A0ABU9YRG1_9PROT</name>
<comment type="caution">
    <text evidence="2">The sequence shown here is derived from an EMBL/GenBank/DDBJ whole genome shotgun (WGS) entry which is preliminary data.</text>
</comment>
<feature type="region of interest" description="Disordered" evidence="1">
    <location>
        <begin position="1"/>
        <end position="23"/>
    </location>
</feature>
<gene>
    <name evidence="2" type="ORF">WG926_24055</name>
</gene>